<dbReference type="InterPro" id="IPR001666">
    <property type="entry name" value="PI_transfer"/>
</dbReference>
<reference evidence="2" key="1">
    <citation type="submission" date="2021-05" db="EMBL/GenBank/DDBJ databases">
        <title>A free-living protist that lacks canonical eukaryotic 1 DNA replication and segregation systems.</title>
        <authorList>
            <person name="Salas-Leiva D.E."/>
            <person name="Tromer E.C."/>
            <person name="Curtis B.A."/>
            <person name="Jerlstrom-Hultqvist J."/>
            <person name="Kolisko M."/>
            <person name="Yi Z."/>
            <person name="Salas-Leiva J.S."/>
            <person name="Gallot-Lavallee L."/>
            <person name="Kops G.J.P.L."/>
            <person name="Archibald J.M."/>
            <person name="Simpson A.G.B."/>
            <person name="Roger A.J."/>
        </authorList>
    </citation>
    <scope>NUCLEOTIDE SEQUENCE</scope>
    <source>
        <strain evidence="2">BICM</strain>
    </source>
</reference>
<organism evidence="2 3">
    <name type="scientific">Carpediemonas membranifera</name>
    <dbReference type="NCBI Taxonomy" id="201153"/>
    <lineage>
        <taxon>Eukaryota</taxon>
        <taxon>Metamonada</taxon>
        <taxon>Carpediemonas-like organisms</taxon>
        <taxon>Carpediemonas</taxon>
    </lineage>
</organism>
<keyword evidence="3" id="KW-1185">Reference proteome</keyword>
<sequence length="261" mass="30004">MTIVVEYRIPMPFTMEEYAVGQLYMIAQASMAESKPGEGVSFVKNEPIDPNDSQKGWYTRKIFHVGNSPQIPKFIRAIIKNAVNVVENSWNSWPHYRTEYHSPLFGSNFKYTIESYHVADKAESDANDLPIQIKDKYKKKKKVVVLDIATSDPAAMADCNPLTHSCEKSGMPPLTEDWLETQPADRVMTAYKVVTVHCNIFGVGHRIEQFVQRLTAELFVQYHRKIFVWHDSWFDKTMEDIHELESLAQQKLAVSQSMEVV</sequence>
<comment type="caution">
    <text evidence="2">The sequence shown here is derived from an EMBL/GenBank/DDBJ whole genome shotgun (WGS) entry which is preliminary data.</text>
</comment>
<evidence type="ECO:0000313" key="3">
    <source>
        <dbReference type="Proteomes" id="UP000717585"/>
    </source>
</evidence>
<evidence type="ECO:0000259" key="1">
    <source>
        <dbReference type="Pfam" id="PF02121"/>
    </source>
</evidence>
<dbReference type="InterPro" id="IPR055261">
    <property type="entry name" value="PI_transfer_N"/>
</dbReference>
<dbReference type="Pfam" id="PF02121">
    <property type="entry name" value="IP_trans"/>
    <property type="match status" value="1"/>
</dbReference>
<name>A0A8J6B121_9EUKA</name>
<dbReference type="PRINTS" id="PR00391">
    <property type="entry name" value="PITRANSFER"/>
</dbReference>
<dbReference type="Proteomes" id="UP000717585">
    <property type="component" value="Unassembled WGS sequence"/>
</dbReference>
<dbReference type="AlphaFoldDB" id="A0A8J6B121"/>
<dbReference type="InterPro" id="IPR023393">
    <property type="entry name" value="START-like_dom_sf"/>
</dbReference>
<protein>
    <submittedName>
        <fullName evidence="2">Phosphatidylinositol transfer protein</fullName>
    </submittedName>
</protein>
<dbReference type="GO" id="GO:0005548">
    <property type="term" value="F:phospholipid transporter activity"/>
    <property type="evidence" value="ECO:0007669"/>
    <property type="project" value="InterPro"/>
</dbReference>
<dbReference type="SUPFAM" id="SSF55961">
    <property type="entry name" value="Bet v1-like"/>
    <property type="match status" value="1"/>
</dbReference>
<evidence type="ECO:0000313" key="2">
    <source>
        <dbReference type="EMBL" id="KAG9397010.1"/>
    </source>
</evidence>
<gene>
    <name evidence="2" type="ORF">J8273_1361</name>
</gene>
<feature type="domain" description="Phosphatidylinositol transfer protein N-terminal" evidence="1">
    <location>
        <begin position="3"/>
        <end position="249"/>
    </location>
</feature>
<dbReference type="Gene3D" id="3.30.530.20">
    <property type="match status" value="1"/>
</dbReference>
<dbReference type="PANTHER" id="PTHR10658">
    <property type="entry name" value="PHOSPHATIDYLINOSITOL TRANSFER PROTEIN"/>
    <property type="match status" value="1"/>
</dbReference>
<dbReference type="OrthoDB" id="18453at2759"/>
<proteinExistence type="predicted"/>
<accession>A0A8J6B121</accession>
<dbReference type="PANTHER" id="PTHR10658:SF11">
    <property type="entry name" value="VIBRATOR, ISOFORM B"/>
    <property type="match status" value="1"/>
</dbReference>
<dbReference type="EMBL" id="JAHDYR010000004">
    <property type="protein sequence ID" value="KAG9397010.1"/>
    <property type="molecule type" value="Genomic_DNA"/>
</dbReference>